<dbReference type="Pfam" id="PF00057">
    <property type="entry name" value="Ldl_recept_a"/>
    <property type="match status" value="2"/>
</dbReference>
<dbReference type="InterPro" id="IPR023415">
    <property type="entry name" value="LDLR_class-A_CS"/>
</dbReference>
<feature type="non-terminal residue" evidence="9">
    <location>
        <position position="111"/>
    </location>
</feature>
<name>A0ABV0SFY9_9TELE</name>
<accession>A0ABV0SFY9</accession>
<evidence type="ECO:0000256" key="4">
    <source>
        <dbReference type="ARBA" id="ARBA00022737"/>
    </source>
</evidence>
<dbReference type="PROSITE" id="PS01209">
    <property type="entry name" value="LDLRA_1"/>
    <property type="match status" value="1"/>
</dbReference>
<dbReference type="EMBL" id="JAHRIN010079483">
    <property type="protein sequence ID" value="MEQ2219469.1"/>
    <property type="molecule type" value="Genomic_DNA"/>
</dbReference>
<feature type="disulfide bond" evidence="8">
    <location>
        <begin position="82"/>
        <end position="100"/>
    </location>
</feature>
<dbReference type="InterPro" id="IPR002172">
    <property type="entry name" value="LDrepeatLR_classA_rpt"/>
</dbReference>
<feature type="disulfide bond" evidence="8">
    <location>
        <begin position="94"/>
        <end position="109"/>
    </location>
</feature>
<evidence type="ECO:0000256" key="7">
    <source>
        <dbReference type="ARBA" id="ARBA00023157"/>
    </source>
</evidence>
<dbReference type="CDD" id="cd00112">
    <property type="entry name" value="LDLa"/>
    <property type="match status" value="2"/>
</dbReference>
<dbReference type="Proteomes" id="UP001434883">
    <property type="component" value="Unassembled WGS sequence"/>
</dbReference>
<feature type="disulfide bond" evidence="8">
    <location>
        <begin position="57"/>
        <end position="72"/>
    </location>
</feature>
<evidence type="ECO:0000256" key="6">
    <source>
        <dbReference type="ARBA" id="ARBA00023136"/>
    </source>
</evidence>
<evidence type="ECO:0000256" key="1">
    <source>
        <dbReference type="ARBA" id="ARBA00004167"/>
    </source>
</evidence>
<dbReference type="PRINTS" id="PR00261">
    <property type="entry name" value="LDLRECEPTOR"/>
</dbReference>
<keyword evidence="4" id="KW-0677">Repeat</keyword>
<evidence type="ECO:0000256" key="5">
    <source>
        <dbReference type="ARBA" id="ARBA00022989"/>
    </source>
</evidence>
<comment type="caution">
    <text evidence="9">The sequence shown here is derived from an EMBL/GenBank/DDBJ whole genome shotgun (WGS) entry which is preliminary data.</text>
</comment>
<feature type="disulfide bond" evidence="8">
    <location>
        <begin position="38"/>
        <end position="50"/>
    </location>
</feature>
<evidence type="ECO:0000256" key="8">
    <source>
        <dbReference type="PROSITE-ProRule" id="PRU00124"/>
    </source>
</evidence>
<keyword evidence="3" id="KW-0812">Transmembrane</keyword>
<feature type="disulfide bond" evidence="8">
    <location>
        <begin position="75"/>
        <end position="87"/>
    </location>
</feature>
<dbReference type="SUPFAM" id="SSF57424">
    <property type="entry name" value="LDL receptor-like module"/>
    <property type="match status" value="2"/>
</dbReference>
<proteinExistence type="predicted"/>
<evidence type="ECO:0000256" key="3">
    <source>
        <dbReference type="ARBA" id="ARBA00022692"/>
    </source>
</evidence>
<dbReference type="InterPro" id="IPR036055">
    <property type="entry name" value="LDL_receptor-like_sf"/>
</dbReference>
<feature type="disulfide bond" evidence="8">
    <location>
        <begin position="45"/>
        <end position="63"/>
    </location>
</feature>
<dbReference type="SMART" id="SM00192">
    <property type="entry name" value="LDLa"/>
    <property type="match status" value="2"/>
</dbReference>
<dbReference type="Gene3D" id="4.10.400.10">
    <property type="entry name" value="Low-density Lipoprotein Receptor"/>
    <property type="match status" value="2"/>
</dbReference>
<evidence type="ECO:0000256" key="2">
    <source>
        <dbReference type="ARBA" id="ARBA00004308"/>
    </source>
</evidence>
<dbReference type="InterPro" id="IPR050685">
    <property type="entry name" value="LDLR"/>
</dbReference>
<keyword evidence="10" id="KW-1185">Reference proteome</keyword>
<comment type="subcellular location">
    <subcellularLocation>
        <location evidence="2">Endomembrane system</location>
    </subcellularLocation>
    <subcellularLocation>
        <location evidence="1">Membrane</location>
        <topology evidence="1">Single-pass membrane protein</topology>
    </subcellularLocation>
</comment>
<gene>
    <name evidence="9" type="ORF">XENOCAPTIV_018385</name>
</gene>
<organism evidence="9 10">
    <name type="scientific">Xenoophorus captivus</name>
    <dbReference type="NCBI Taxonomy" id="1517983"/>
    <lineage>
        <taxon>Eukaryota</taxon>
        <taxon>Metazoa</taxon>
        <taxon>Chordata</taxon>
        <taxon>Craniata</taxon>
        <taxon>Vertebrata</taxon>
        <taxon>Euteleostomi</taxon>
        <taxon>Actinopterygii</taxon>
        <taxon>Neopterygii</taxon>
        <taxon>Teleostei</taxon>
        <taxon>Neoteleostei</taxon>
        <taxon>Acanthomorphata</taxon>
        <taxon>Ovalentaria</taxon>
        <taxon>Atherinomorphae</taxon>
        <taxon>Cyprinodontiformes</taxon>
        <taxon>Goodeidae</taxon>
        <taxon>Xenoophorus</taxon>
    </lineage>
</organism>
<evidence type="ECO:0000313" key="9">
    <source>
        <dbReference type="EMBL" id="MEQ2219469.1"/>
    </source>
</evidence>
<protein>
    <submittedName>
        <fullName evidence="9">Uncharacterized protein</fullName>
    </submittedName>
</protein>
<keyword evidence="7 8" id="KW-1015">Disulfide bond</keyword>
<sequence length="111" mass="12502">MTIQFKSDPSHVSQGFAAEYEAFIPTNRKADVFRHFKCEAMQMECKNGLCKTKFWRCDGVDDCGDNSDEEGCVKCTDGEFSCRNGRCISKKLLCNNKDDCGDGSDESRCEK</sequence>
<dbReference type="PANTHER" id="PTHR24270">
    <property type="entry name" value="LOW-DENSITY LIPOPROTEIN RECEPTOR-RELATED"/>
    <property type="match status" value="1"/>
</dbReference>
<evidence type="ECO:0000313" key="10">
    <source>
        <dbReference type="Proteomes" id="UP001434883"/>
    </source>
</evidence>
<reference evidence="9 10" key="1">
    <citation type="submission" date="2021-06" db="EMBL/GenBank/DDBJ databases">
        <authorList>
            <person name="Palmer J.M."/>
        </authorList>
    </citation>
    <scope>NUCLEOTIDE SEQUENCE [LARGE SCALE GENOMIC DNA]</scope>
    <source>
        <strain evidence="9 10">XC_2019</strain>
        <tissue evidence="9">Muscle</tissue>
    </source>
</reference>
<keyword evidence="5" id="KW-1133">Transmembrane helix</keyword>
<keyword evidence="6" id="KW-0472">Membrane</keyword>
<dbReference type="PROSITE" id="PS50068">
    <property type="entry name" value="LDLRA_2"/>
    <property type="match status" value="2"/>
</dbReference>